<accession>A0A6H9YGY7</accession>
<organism evidence="1 2">
    <name type="scientific">Actinomadura rudentiformis</name>
    <dbReference type="NCBI Taxonomy" id="359158"/>
    <lineage>
        <taxon>Bacteria</taxon>
        <taxon>Bacillati</taxon>
        <taxon>Actinomycetota</taxon>
        <taxon>Actinomycetes</taxon>
        <taxon>Streptosporangiales</taxon>
        <taxon>Thermomonosporaceae</taxon>
        <taxon>Actinomadura</taxon>
    </lineage>
</organism>
<dbReference type="EMBL" id="WBMT01000033">
    <property type="protein sequence ID" value="KAB2339801.1"/>
    <property type="molecule type" value="Genomic_DNA"/>
</dbReference>
<dbReference type="OrthoDB" id="3406160at2"/>
<dbReference type="Proteomes" id="UP000468735">
    <property type="component" value="Unassembled WGS sequence"/>
</dbReference>
<protein>
    <submittedName>
        <fullName evidence="1">Uncharacterized protein</fullName>
    </submittedName>
</protein>
<evidence type="ECO:0000313" key="1">
    <source>
        <dbReference type="EMBL" id="KAB2339801.1"/>
    </source>
</evidence>
<gene>
    <name evidence="1" type="ORF">F8566_46890</name>
</gene>
<reference evidence="1 2" key="1">
    <citation type="submission" date="2019-09" db="EMBL/GenBank/DDBJ databases">
        <title>Actinomadura physcomitrii sp. nov., a novel actinomycete isolated from moss [Physcomitrium sphaericum (Ludw) Fuernr].</title>
        <authorList>
            <person name="Zhuang X."/>
            <person name="Liu C."/>
        </authorList>
    </citation>
    <scope>NUCLEOTIDE SEQUENCE [LARGE SCALE GENOMIC DNA]</scope>
    <source>
        <strain evidence="1 2">HMC1</strain>
    </source>
</reference>
<evidence type="ECO:0000313" key="2">
    <source>
        <dbReference type="Proteomes" id="UP000468735"/>
    </source>
</evidence>
<keyword evidence="2" id="KW-1185">Reference proteome</keyword>
<name>A0A6H9YGY7_9ACTN</name>
<comment type="caution">
    <text evidence="1">The sequence shown here is derived from an EMBL/GenBank/DDBJ whole genome shotgun (WGS) entry which is preliminary data.</text>
</comment>
<proteinExistence type="predicted"/>
<dbReference type="RefSeq" id="WP_151570466.1">
    <property type="nucleotide sequence ID" value="NZ_WBMT01000033.1"/>
</dbReference>
<sequence length="429" mass="46669">MAPFGSDMAPDPHHATTPQDLVEQLRLLKAWSGLTYRQLQRQAAREAEILPYSTIASVLRRTALPRLEFVRVYVRACGVAPERVTEWVTAWRRIAMGEAELCPDAGRISELDLRRLAASTLRLRRLEDRYGGGAVADQAIAVQERWRERVDGAPARALRLVAEDAVSAGVISFSAGRDVAAERLGRAGLEMARAAAAVDVEIYALSHQVARECEAGRLGGTGRLGEAVAMARRAQSLGKGVMAPRVLSLLAAQEAMCLAAAGDGAGFWRAMQTGLEWFVRGTDGCPDWCEWFDEGGMLAANAAASEAFHRWDVAAACYEKALERSAVRYGRDRLRHRLRLALCLLATGEVEQACHHGALCLPDVAEVADVRVDQLVTVLRRELSGIRCAAAADFADRCDDLFEGTPERPGDVDGVRDLIITPGTRSART</sequence>
<dbReference type="AlphaFoldDB" id="A0A6H9YGY7"/>